<protein>
    <recommendedName>
        <fullName evidence="1">Aminotransferase-like plant mobile domain-containing protein</fullName>
    </recommendedName>
</protein>
<feature type="domain" description="Aminotransferase-like plant mobile" evidence="1">
    <location>
        <begin position="5"/>
        <end position="201"/>
    </location>
</feature>
<dbReference type="Pfam" id="PF10536">
    <property type="entry name" value="PMD"/>
    <property type="match status" value="1"/>
</dbReference>
<dbReference type="PANTHER" id="PTHR46033">
    <property type="entry name" value="PROTEIN MAIN-LIKE 2"/>
    <property type="match status" value="1"/>
</dbReference>
<organism evidence="2 3">
    <name type="scientific">Morus notabilis</name>
    <dbReference type="NCBI Taxonomy" id="981085"/>
    <lineage>
        <taxon>Eukaryota</taxon>
        <taxon>Viridiplantae</taxon>
        <taxon>Streptophyta</taxon>
        <taxon>Embryophyta</taxon>
        <taxon>Tracheophyta</taxon>
        <taxon>Spermatophyta</taxon>
        <taxon>Magnoliopsida</taxon>
        <taxon>eudicotyledons</taxon>
        <taxon>Gunneridae</taxon>
        <taxon>Pentapetalae</taxon>
        <taxon>rosids</taxon>
        <taxon>fabids</taxon>
        <taxon>Rosales</taxon>
        <taxon>Moraceae</taxon>
        <taxon>Moreae</taxon>
        <taxon>Morus</taxon>
    </lineage>
</organism>
<dbReference type="Proteomes" id="UP000030645">
    <property type="component" value="Unassembled WGS sequence"/>
</dbReference>
<name>W9S449_9ROSA</name>
<dbReference type="GO" id="GO:0010073">
    <property type="term" value="P:meristem maintenance"/>
    <property type="evidence" value="ECO:0007669"/>
    <property type="project" value="InterPro"/>
</dbReference>
<proteinExistence type="predicted"/>
<accession>W9S449</accession>
<dbReference type="InterPro" id="IPR019557">
    <property type="entry name" value="AminoTfrase-like_pln_mobile"/>
</dbReference>
<dbReference type="Gene3D" id="3.40.50.1000">
    <property type="entry name" value="HAD superfamily/HAD-like"/>
    <property type="match status" value="1"/>
</dbReference>
<dbReference type="InterPro" id="IPR023214">
    <property type="entry name" value="HAD_sf"/>
</dbReference>
<dbReference type="AlphaFoldDB" id="W9S449"/>
<evidence type="ECO:0000313" key="3">
    <source>
        <dbReference type="Proteomes" id="UP000030645"/>
    </source>
</evidence>
<evidence type="ECO:0000313" key="2">
    <source>
        <dbReference type="EMBL" id="EXB88269.1"/>
    </source>
</evidence>
<dbReference type="InterPro" id="IPR044824">
    <property type="entry name" value="MAIN-like"/>
</dbReference>
<keyword evidence="3" id="KW-1185">Reference proteome</keyword>
<sequence length="345" mass="39889">MYLPLLNLEEIDDYAWGAATLGTLKCAMKNVVKGCEREKSKMLEGFSLALMVFALERFPSVRGLVPKPTEFPLILGWMKKIKEKTTKNEPCVAEVISFFSQIKVDDIDWLPYCEPNRMVTLPAKHCSQLWIKYARVPCICFQHIAYYRADLCHRQLDLERKDVKLKSITNVKLMNLSRHKDKDWRTHTNGYTKANTEWKDRNKYLVKKGVDVGQLLNYSDDDLAPDFDNYDVKQSQEECKKISRIGKPVFIKQLAKVWEKYTQYNETNTLLVDDSPYKAICNPANTGIFPLSYDCARFDDNSLGLGGDIQMYLDRLAMTNNVQEFVKKNPFGKLPITETHVDLLK</sequence>
<gene>
    <name evidence="2" type="ORF">L484_020335</name>
</gene>
<reference evidence="3" key="1">
    <citation type="submission" date="2013-01" db="EMBL/GenBank/DDBJ databases">
        <title>Draft Genome Sequence of a Mulberry Tree, Morus notabilis C.K. Schneid.</title>
        <authorList>
            <person name="He N."/>
            <person name="Zhao S."/>
        </authorList>
    </citation>
    <scope>NUCLEOTIDE SEQUENCE</scope>
</reference>
<dbReference type="EMBL" id="KE344952">
    <property type="protein sequence ID" value="EXB88269.1"/>
    <property type="molecule type" value="Genomic_DNA"/>
</dbReference>
<evidence type="ECO:0000259" key="1">
    <source>
        <dbReference type="Pfam" id="PF10536"/>
    </source>
</evidence>
<dbReference type="PANTHER" id="PTHR46033:SF17">
    <property type="entry name" value="AMINOTRANSFERASE-LIKE PLANT MOBILE DOMAIN-CONTAINING PROTEIN"/>
    <property type="match status" value="1"/>
</dbReference>